<comment type="caution">
    <text evidence="4">Lacks conserved residue(s) required for the propagation of feature annotation.</text>
</comment>
<organism evidence="5 6">
    <name type="scientific">Halotalea alkalilenta</name>
    <dbReference type="NCBI Taxonomy" id="376489"/>
    <lineage>
        <taxon>Bacteria</taxon>
        <taxon>Pseudomonadati</taxon>
        <taxon>Pseudomonadota</taxon>
        <taxon>Gammaproteobacteria</taxon>
        <taxon>Oceanospirillales</taxon>
        <taxon>Halomonadaceae</taxon>
        <taxon>Halotalea</taxon>
    </lineage>
</organism>
<dbReference type="RefSeq" id="WP_064123680.1">
    <property type="nucleotide sequence ID" value="NZ_CP015243.1"/>
</dbReference>
<proteinExistence type="inferred from homology"/>
<dbReference type="STRING" id="376489.A5892_16270"/>
<keyword evidence="2 4" id="KW-0831">Ubiquinone biosynthesis</keyword>
<keyword evidence="1 4" id="KW-0963">Cytoplasm</keyword>
<keyword evidence="6" id="KW-1185">Reference proteome</keyword>
<dbReference type="InterPro" id="IPR028978">
    <property type="entry name" value="Chorismate_lyase_/UTRA_dom_sf"/>
</dbReference>
<dbReference type="Pfam" id="PF04345">
    <property type="entry name" value="Chor_lyase"/>
    <property type="match status" value="1"/>
</dbReference>
<feature type="binding site" evidence="4">
    <location>
        <position position="176"/>
    </location>
    <ligand>
        <name>substrate</name>
    </ligand>
</feature>
<dbReference type="KEGG" id="haa:A5892_16270"/>
<sequence length="213" mass="23698">MPVISPAWRSTAFRLDRTSRTWLFLPGALTEALRALGTFSLEPLSERRERLGMDEAWALGVRPGGPAWIREVLMRLDGVPCVAARSVTPLPASRGVWRSLRGRGSRPLGESLYGDPAIRRDAFTWCRPTPSDFLGVLIARCEGDDPACDRTIVPLRAPLARRSRFLRKGEPLLVAECFLSGFWSGFAVGAAVPRLTPRWSLAERRFAGQRRTV</sequence>
<evidence type="ECO:0000256" key="1">
    <source>
        <dbReference type="ARBA" id="ARBA00022490"/>
    </source>
</evidence>
<comment type="catalytic activity">
    <reaction evidence="4">
        <text>chorismate = 4-hydroxybenzoate + pyruvate</text>
        <dbReference type="Rhea" id="RHEA:16505"/>
        <dbReference type="ChEBI" id="CHEBI:15361"/>
        <dbReference type="ChEBI" id="CHEBI:17879"/>
        <dbReference type="ChEBI" id="CHEBI:29748"/>
        <dbReference type="EC" id="4.1.3.40"/>
    </reaction>
</comment>
<dbReference type="Proteomes" id="UP000077875">
    <property type="component" value="Chromosome"/>
</dbReference>
<dbReference type="GO" id="GO:0005829">
    <property type="term" value="C:cytosol"/>
    <property type="evidence" value="ECO:0007669"/>
    <property type="project" value="TreeGrafter"/>
</dbReference>
<evidence type="ECO:0000313" key="5">
    <source>
        <dbReference type="EMBL" id="ANF58824.1"/>
    </source>
</evidence>
<comment type="function">
    <text evidence="4">Removes the pyruvyl group from chorismate, with concomitant aromatization of the ring, to provide 4-hydroxybenzoate (4HB) for the ubiquinone pathway.</text>
</comment>
<keyword evidence="4" id="KW-0670">Pyruvate</keyword>
<protein>
    <recommendedName>
        <fullName evidence="4">Probable chorismate pyruvate-lyase</fullName>
        <shortName evidence="4">CL</shortName>
        <shortName evidence="4">CPL</shortName>
        <ecNumber evidence="4">4.1.3.40</ecNumber>
    </recommendedName>
</protein>
<comment type="pathway">
    <text evidence="4">Cofactor biosynthesis; ubiquinone biosynthesis.</text>
</comment>
<dbReference type="EMBL" id="CP015243">
    <property type="protein sequence ID" value="ANF58824.1"/>
    <property type="molecule type" value="Genomic_DNA"/>
</dbReference>
<dbReference type="GO" id="GO:0006744">
    <property type="term" value="P:ubiquinone biosynthetic process"/>
    <property type="evidence" value="ECO:0007669"/>
    <property type="project" value="UniProtKB-UniRule"/>
</dbReference>
<evidence type="ECO:0000256" key="2">
    <source>
        <dbReference type="ARBA" id="ARBA00022688"/>
    </source>
</evidence>
<evidence type="ECO:0000313" key="6">
    <source>
        <dbReference type="Proteomes" id="UP000077875"/>
    </source>
</evidence>
<dbReference type="GO" id="GO:0042866">
    <property type="term" value="P:pyruvate biosynthetic process"/>
    <property type="evidence" value="ECO:0007669"/>
    <property type="project" value="UniProtKB-UniRule"/>
</dbReference>
<gene>
    <name evidence="4" type="primary">ubiC</name>
    <name evidence="5" type="ORF">A5892_16270</name>
</gene>
<feature type="binding site" evidence="4">
    <location>
        <position position="108"/>
    </location>
    <ligand>
        <name>substrate</name>
    </ligand>
</feature>
<feature type="binding site" evidence="4">
    <location>
        <position position="70"/>
    </location>
    <ligand>
        <name>substrate</name>
    </ligand>
</feature>
<evidence type="ECO:0000256" key="3">
    <source>
        <dbReference type="ARBA" id="ARBA00023239"/>
    </source>
</evidence>
<accession>A0A172YHV3</accession>
<comment type="similarity">
    <text evidence="4">Belongs to the UbiC family.</text>
</comment>
<dbReference type="HAMAP" id="MF_01632">
    <property type="entry name" value="UbiC"/>
    <property type="match status" value="1"/>
</dbReference>
<comment type="subcellular location">
    <subcellularLocation>
        <location evidence="4">Cytoplasm</location>
    </subcellularLocation>
</comment>
<evidence type="ECO:0000256" key="4">
    <source>
        <dbReference type="HAMAP-Rule" id="MF_01632"/>
    </source>
</evidence>
<dbReference type="AlphaFoldDB" id="A0A172YHV3"/>
<dbReference type="PANTHER" id="PTHR38683">
    <property type="entry name" value="CHORISMATE PYRUVATE-LYASE"/>
    <property type="match status" value="1"/>
</dbReference>
<keyword evidence="3 4" id="KW-0456">Lyase</keyword>
<reference evidence="5 6" key="1">
    <citation type="submission" date="2016-04" db="EMBL/GenBank/DDBJ databases">
        <title>Complete Genome Sequence of Halotalea alkalilenta IHB B 13600.</title>
        <authorList>
            <person name="Swarnkar M.K."/>
            <person name="Sharma A."/>
            <person name="Kaushal K."/>
            <person name="Soni R."/>
            <person name="Rana S."/>
            <person name="Singh A.K."/>
            <person name="Gulati A."/>
        </authorList>
    </citation>
    <scope>NUCLEOTIDE SEQUENCE [LARGE SCALE GENOMIC DNA]</scope>
    <source>
        <strain evidence="5 6">IHB B 13600</strain>
    </source>
</reference>
<dbReference type="Gene3D" id="3.40.1410.10">
    <property type="entry name" value="Chorismate lyase-like"/>
    <property type="match status" value="1"/>
</dbReference>
<dbReference type="SUPFAM" id="SSF64288">
    <property type="entry name" value="Chorismate lyase-like"/>
    <property type="match status" value="1"/>
</dbReference>
<dbReference type="PANTHER" id="PTHR38683:SF1">
    <property type="entry name" value="CHORISMATE PYRUVATE-LYASE"/>
    <property type="match status" value="1"/>
</dbReference>
<dbReference type="GO" id="GO:0008813">
    <property type="term" value="F:chorismate lyase activity"/>
    <property type="evidence" value="ECO:0007669"/>
    <property type="project" value="UniProtKB-UniRule"/>
</dbReference>
<dbReference type="InterPro" id="IPR007440">
    <property type="entry name" value="Chorismate--pyruvate_lyase"/>
</dbReference>
<dbReference type="UniPathway" id="UPA00232"/>
<name>A0A172YHV3_9GAMM</name>
<dbReference type="EC" id="4.1.3.40" evidence="4"/>